<comment type="caution">
    <text evidence="1">The sequence shown here is derived from an EMBL/GenBank/DDBJ whole genome shotgun (WGS) entry which is preliminary data.</text>
</comment>
<dbReference type="Pfam" id="PF11148">
    <property type="entry name" value="DUF2922"/>
    <property type="match status" value="1"/>
</dbReference>
<dbReference type="InterPro" id="IPR021321">
    <property type="entry name" value="DUF2922"/>
</dbReference>
<dbReference type="RefSeq" id="WP_212780608.1">
    <property type="nucleotide sequence ID" value="NZ_BMAY01000004.1"/>
</dbReference>
<reference evidence="1" key="1">
    <citation type="submission" date="2020-08" db="EMBL/GenBank/DDBJ databases">
        <title>Taxonomic study for Lactobacillus species isolated from hardwood bark.</title>
        <authorList>
            <person name="Tohno M."/>
            <person name="Tanizawa Y."/>
        </authorList>
    </citation>
    <scope>NUCLEOTIDE SEQUENCE</scope>
    <source>
        <strain evidence="1">B40</strain>
    </source>
</reference>
<sequence>MTKTTKTLKLIFVNGAGKKSSLSLANARPDLDKASVMKAMDTIAQANIFAKDGVDTYQIVDSAQYIERTVTPIFDSEAKN</sequence>
<evidence type="ECO:0008006" key="3">
    <source>
        <dbReference type="Google" id="ProtNLM"/>
    </source>
</evidence>
<evidence type="ECO:0000313" key="2">
    <source>
        <dbReference type="Proteomes" id="UP000677218"/>
    </source>
</evidence>
<proteinExistence type="predicted"/>
<gene>
    <name evidence="1" type="ORF">LCB40_07990</name>
</gene>
<keyword evidence="2" id="KW-1185">Reference proteome</keyword>
<dbReference type="Proteomes" id="UP000677218">
    <property type="component" value="Unassembled WGS sequence"/>
</dbReference>
<dbReference type="AlphaFoldDB" id="A0A916QH79"/>
<dbReference type="EMBL" id="BMAY01000004">
    <property type="protein sequence ID" value="GFZ26919.1"/>
    <property type="molecule type" value="Genomic_DNA"/>
</dbReference>
<name>A0A916QH79_9LACO</name>
<organism evidence="1 2">
    <name type="scientific">Lactobacillus corticis</name>
    <dbReference type="NCBI Taxonomy" id="2201249"/>
    <lineage>
        <taxon>Bacteria</taxon>
        <taxon>Bacillati</taxon>
        <taxon>Bacillota</taxon>
        <taxon>Bacilli</taxon>
        <taxon>Lactobacillales</taxon>
        <taxon>Lactobacillaceae</taxon>
        <taxon>Lactobacillus</taxon>
    </lineage>
</organism>
<accession>A0A916QH79</accession>
<protein>
    <recommendedName>
        <fullName evidence="3">DUF2922 domain-containing protein</fullName>
    </recommendedName>
</protein>
<evidence type="ECO:0000313" key="1">
    <source>
        <dbReference type="EMBL" id="GFZ26919.1"/>
    </source>
</evidence>